<gene>
    <name evidence="1" type="ORF">SAMN05660860_01178</name>
</gene>
<organism evidence="1 2">
    <name type="scientific">Geoalkalibacter ferrihydriticus</name>
    <dbReference type="NCBI Taxonomy" id="392333"/>
    <lineage>
        <taxon>Bacteria</taxon>
        <taxon>Pseudomonadati</taxon>
        <taxon>Thermodesulfobacteriota</taxon>
        <taxon>Desulfuromonadia</taxon>
        <taxon>Desulfuromonadales</taxon>
        <taxon>Geoalkalibacteraceae</taxon>
        <taxon>Geoalkalibacter</taxon>
    </lineage>
</organism>
<proteinExistence type="predicted"/>
<name>A0A1G9MLA2_9BACT</name>
<reference evidence="1 2" key="1">
    <citation type="submission" date="2016-10" db="EMBL/GenBank/DDBJ databases">
        <authorList>
            <person name="de Groot N.N."/>
        </authorList>
    </citation>
    <scope>NUCLEOTIDE SEQUENCE [LARGE SCALE GENOMIC DNA]</scope>
    <source>
        <strain evidence="1 2">DSM 17813</strain>
    </source>
</reference>
<accession>A0A1G9MLA2</accession>
<evidence type="ECO:0000313" key="2">
    <source>
        <dbReference type="Proteomes" id="UP000182146"/>
    </source>
</evidence>
<dbReference type="AlphaFoldDB" id="A0A1G9MLA2"/>
<dbReference type="Proteomes" id="UP000182146">
    <property type="component" value="Unassembled WGS sequence"/>
</dbReference>
<sequence>MYFGKKVLQAQSDLPPIAYVSEEAHYSIKKLADVQFISSQSLHN</sequence>
<dbReference type="RefSeq" id="WP_268746190.1">
    <property type="nucleotide sequence ID" value="NZ_FNGU01000002.1"/>
</dbReference>
<protein>
    <submittedName>
        <fullName evidence="1">Uncharacterized protein</fullName>
    </submittedName>
</protein>
<dbReference type="STRING" id="392333.SAMN05660860_01178"/>
<dbReference type="EMBL" id="FNGU01000002">
    <property type="protein sequence ID" value="SDL74697.1"/>
    <property type="molecule type" value="Genomic_DNA"/>
</dbReference>
<evidence type="ECO:0000313" key="1">
    <source>
        <dbReference type="EMBL" id="SDL74697.1"/>
    </source>
</evidence>